<keyword evidence="2" id="KW-1185">Reference proteome</keyword>
<sequence length="130" mass="14182">MAKSKRRRSSSSALDTPSKATKIAKTDAGTGRGAGRGTDRGAGRGASRGTSRRGAGRGVAAVTGAKPSRLKIIITPRQMRTINRRLRDGEDSDFEMDEVEPEDVDMDDDFERYEEPRARKTGKGWNKGKK</sequence>
<organism evidence="1 2">
    <name type="scientific">Pluteus cervinus</name>
    <dbReference type="NCBI Taxonomy" id="181527"/>
    <lineage>
        <taxon>Eukaryota</taxon>
        <taxon>Fungi</taxon>
        <taxon>Dikarya</taxon>
        <taxon>Basidiomycota</taxon>
        <taxon>Agaricomycotina</taxon>
        <taxon>Agaricomycetes</taxon>
        <taxon>Agaricomycetidae</taxon>
        <taxon>Agaricales</taxon>
        <taxon>Pluteineae</taxon>
        <taxon>Pluteaceae</taxon>
        <taxon>Pluteus</taxon>
    </lineage>
</organism>
<evidence type="ECO:0000313" key="1">
    <source>
        <dbReference type="EMBL" id="TFK57771.1"/>
    </source>
</evidence>
<reference evidence="1 2" key="1">
    <citation type="journal article" date="2019" name="Nat. Ecol. Evol.">
        <title>Megaphylogeny resolves global patterns of mushroom evolution.</title>
        <authorList>
            <person name="Varga T."/>
            <person name="Krizsan K."/>
            <person name="Foldi C."/>
            <person name="Dima B."/>
            <person name="Sanchez-Garcia M."/>
            <person name="Sanchez-Ramirez S."/>
            <person name="Szollosi G.J."/>
            <person name="Szarkandi J.G."/>
            <person name="Papp V."/>
            <person name="Albert L."/>
            <person name="Andreopoulos W."/>
            <person name="Angelini C."/>
            <person name="Antonin V."/>
            <person name="Barry K.W."/>
            <person name="Bougher N.L."/>
            <person name="Buchanan P."/>
            <person name="Buyck B."/>
            <person name="Bense V."/>
            <person name="Catcheside P."/>
            <person name="Chovatia M."/>
            <person name="Cooper J."/>
            <person name="Damon W."/>
            <person name="Desjardin D."/>
            <person name="Finy P."/>
            <person name="Geml J."/>
            <person name="Haridas S."/>
            <person name="Hughes K."/>
            <person name="Justo A."/>
            <person name="Karasinski D."/>
            <person name="Kautmanova I."/>
            <person name="Kiss B."/>
            <person name="Kocsube S."/>
            <person name="Kotiranta H."/>
            <person name="LaButti K.M."/>
            <person name="Lechner B.E."/>
            <person name="Liimatainen K."/>
            <person name="Lipzen A."/>
            <person name="Lukacs Z."/>
            <person name="Mihaltcheva S."/>
            <person name="Morgado L.N."/>
            <person name="Niskanen T."/>
            <person name="Noordeloos M.E."/>
            <person name="Ohm R.A."/>
            <person name="Ortiz-Santana B."/>
            <person name="Ovrebo C."/>
            <person name="Racz N."/>
            <person name="Riley R."/>
            <person name="Savchenko A."/>
            <person name="Shiryaev A."/>
            <person name="Soop K."/>
            <person name="Spirin V."/>
            <person name="Szebenyi C."/>
            <person name="Tomsovsky M."/>
            <person name="Tulloss R.E."/>
            <person name="Uehling J."/>
            <person name="Grigoriev I.V."/>
            <person name="Vagvolgyi C."/>
            <person name="Papp T."/>
            <person name="Martin F.M."/>
            <person name="Miettinen O."/>
            <person name="Hibbett D.S."/>
            <person name="Nagy L.G."/>
        </authorList>
    </citation>
    <scope>NUCLEOTIDE SEQUENCE [LARGE SCALE GENOMIC DNA]</scope>
    <source>
        <strain evidence="1 2">NL-1719</strain>
    </source>
</reference>
<proteinExistence type="predicted"/>
<gene>
    <name evidence="1" type="ORF">BDN72DRAFT_205562</name>
</gene>
<feature type="non-terminal residue" evidence="1">
    <location>
        <position position="130"/>
    </location>
</feature>
<dbReference type="EMBL" id="ML210088">
    <property type="protein sequence ID" value="TFK57771.1"/>
    <property type="molecule type" value="Genomic_DNA"/>
</dbReference>
<dbReference type="Proteomes" id="UP000308600">
    <property type="component" value="Unassembled WGS sequence"/>
</dbReference>
<name>A0ACD2ZWJ5_9AGAR</name>
<evidence type="ECO:0000313" key="2">
    <source>
        <dbReference type="Proteomes" id="UP000308600"/>
    </source>
</evidence>
<protein>
    <submittedName>
        <fullName evidence="1">Uncharacterized protein</fullName>
    </submittedName>
</protein>
<accession>A0ACD2ZWJ5</accession>